<evidence type="ECO:0000256" key="2">
    <source>
        <dbReference type="ARBA" id="ARBA00023157"/>
    </source>
</evidence>
<dbReference type="OrthoDB" id="770764at2759"/>
<dbReference type="SUPFAM" id="SSF101148">
    <property type="entry name" value="Plant invertase/pectin methylesterase inhibitor"/>
    <property type="match status" value="1"/>
</dbReference>
<evidence type="ECO:0000256" key="3">
    <source>
        <dbReference type="ARBA" id="ARBA00038471"/>
    </source>
</evidence>
<accession>A0A7J6ESQ2</accession>
<evidence type="ECO:0000259" key="6">
    <source>
        <dbReference type="SMART" id="SM00856"/>
    </source>
</evidence>
<keyword evidence="5" id="KW-0472">Membrane</keyword>
<dbReference type="EMBL" id="JAATIP010000192">
    <property type="protein sequence ID" value="KAF4361462.1"/>
    <property type="molecule type" value="Genomic_DNA"/>
</dbReference>
<keyword evidence="2" id="KW-1015">Disulfide bond</keyword>
<feature type="compositionally biased region" description="Polar residues" evidence="4">
    <location>
        <begin position="79"/>
        <end position="88"/>
    </location>
</feature>
<dbReference type="NCBIfam" id="TIGR01614">
    <property type="entry name" value="PME_inhib"/>
    <property type="match status" value="1"/>
</dbReference>
<dbReference type="InterPro" id="IPR035513">
    <property type="entry name" value="Invertase/methylesterase_inhib"/>
</dbReference>
<keyword evidence="5" id="KW-1133">Transmembrane helix</keyword>
<dbReference type="Pfam" id="PF04043">
    <property type="entry name" value="PMEI"/>
    <property type="match status" value="1"/>
</dbReference>
<dbReference type="GO" id="GO:0004857">
    <property type="term" value="F:enzyme inhibitor activity"/>
    <property type="evidence" value="ECO:0007669"/>
    <property type="project" value="InterPro"/>
</dbReference>
<evidence type="ECO:0000256" key="1">
    <source>
        <dbReference type="ARBA" id="ARBA00022729"/>
    </source>
</evidence>
<comment type="caution">
    <text evidence="8">The sequence shown here is derived from an EMBL/GenBank/DDBJ whole genome shotgun (WGS) entry which is preliminary data.</text>
</comment>
<evidence type="ECO:0000313" key="9">
    <source>
        <dbReference type="Proteomes" id="UP000525078"/>
    </source>
</evidence>
<dbReference type="CDD" id="cd15800">
    <property type="entry name" value="PMEI-like_2"/>
    <property type="match status" value="1"/>
</dbReference>
<protein>
    <recommendedName>
        <fullName evidence="6">Pectinesterase inhibitor domain-containing protein</fullName>
    </recommendedName>
</protein>
<sequence length="274" mass="29552">MEEQLKLKMKLKLNNGVRPPLFSNSFIIFLFFILFNSPTAFCVSRNNTLFGLYLTKSKTASSSSSVSTPPKQNPKLPSPSKSQQTFSVKPNPNQPTTTTDNDDPKSNDYIFSRSSSMPIPTQPPTTTPPEIKKICDNTDYPSLCVASLTPFLSGRGKAEPISLLGLAIKATTVHAKKALAMASKLAAAPGASKGDVMSLESCKEIYDDAISNLENANEAVGSRDIGTVNSMMSAVVTDSENCEDSFDGDSPLFKYDDKLRKMASNCLAIASLIN</sequence>
<dbReference type="SMART" id="SM00856">
    <property type="entry name" value="PMEI"/>
    <property type="match status" value="1"/>
</dbReference>
<dbReference type="InterPro" id="IPR052421">
    <property type="entry name" value="PCW_Enzyme_Inhibitor"/>
</dbReference>
<feature type="transmembrane region" description="Helical" evidence="5">
    <location>
        <begin position="21"/>
        <end position="41"/>
    </location>
</feature>
<dbReference type="PANTHER" id="PTHR36710:SF18">
    <property type="entry name" value="PECTINESTERASE INHIBITOR 5-RELATED"/>
    <property type="match status" value="1"/>
</dbReference>
<dbReference type="PANTHER" id="PTHR36710">
    <property type="entry name" value="PECTINESTERASE INHIBITOR-LIKE"/>
    <property type="match status" value="1"/>
</dbReference>
<keyword evidence="10" id="KW-1185">Reference proteome</keyword>
<comment type="similarity">
    <text evidence="3">Belongs to the PMEI family.</text>
</comment>
<evidence type="ECO:0000256" key="5">
    <source>
        <dbReference type="SAM" id="Phobius"/>
    </source>
</evidence>
<dbReference type="FunFam" id="1.20.140.40:FF:000003">
    <property type="entry name" value="Invertase/pectin methylesterase inhibitor family protein"/>
    <property type="match status" value="1"/>
</dbReference>
<organism evidence="8 9">
    <name type="scientific">Cannabis sativa</name>
    <name type="common">Hemp</name>
    <name type="synonym">Marijuana</name>
    <dbReference type="NCBI Taxonomy" id="3483"/>
    <lineage>
        <taxon>Eukaryota</taxon>
        <taxon>Viridiplantae</taxon>
        <taxon>Streptophyta</taxon>
        <taxon>Embryophyta</taxon>
        <taxon>Tracheophyta</taxon>
        <taxon>Spermatophyta</taxon>
        <taxon>Magnoliopsida</taxon>
        <taxon>eudicotyledons</taxon>
        <taxon>Gunneridae</taxon>
        <taxon>Pentapetalae</taxon>
        <taxon>rosids</taxon>
        <taxon>fabids</taxon>
        <taxon>Rosales</taxon>
        <taxon>Cannabaceae</taxon>
        <taxon>Cannabis</taxon>
    </lineage>
</organism>
<evidence type="ECO:0000313" key="8">
    <source>
        <dbReference type="EMBL" id="KAF4361462.1"/>
    </source>
</evidence>
<dbReference type="InterPro" id="IPR006501">
    <property type="entry name" value="Pectinesterase_inhib_dom"/>
</dbReference>
<reference evidence="9 10" key="1">
    <citation type="journal article" date="2020" name="bioRxiv">
        <title>Sequence and annotation of 42 cannabis genomes reveals extensive copy number variation in cannabinoid synthesis and pathogen resistance genes.</title>
        <authorList>
            <person name="Mckernan K.J."/>
            <person name="Helbert Y."/>
            <person name="Kane L.T."/>
            <person name="Ebling H."/>
            <person name="Zhang L."/>
            <person name="Liu B."/>
            <person name="Eaton Z."/>
            <person name="Mclaughlin S."/>
            <person name="Kingan S."/>
            <person name="Baybayan P."/>
            <person name="Concepcion G."/>
            <person name="Jordan M."/>
            <person name="Riva A."/>
            <person name="Barbazuk W."/>
            <person name="Harkins T."/>
        </authorList>
    </citation>
    <scope>NUCLEOTIDE SEQUENCE [LARGE SCALE GENOMIC DNA]</scope>
    <source>
        <strain evidence="9 10">cv. Jamaican Lion 4</strain>
        <strain evidence="7">Father</strain>
        <strain evidence="8">Mother</strain>
        <tissue evidence="8">Leaf</tissue>
    </source>
</reference>
<gene>
    <name evidence="8" type="ORF">F8388_012922</name>
    <name evidence="7" type="ORF">G4B88_018157</name>
</gene>
<dbReference type="Proteomes" id="UP000583929">
    <property type="component" value="Unassembled WGS sequence"/>
</dbReference>
<feature type="region of interest" description="Disordered" evidence="4">
    <location>
        <begin position="60"/>
        <end position="129"/>
    </location>
</feature>
<dbReference type="AlphaFoldDB" id="A0A7J6ESQ2"/>
<feature type="compositionally biased region" description="Low complexity" evidence="4">
    <location>
        <begin position="60"/>
        <end position="70"/>
    </location>
</feature>
<keyword evidence="5" id="KW-0812">Transmembrane</keyword>
<evidence type="ECO:0000256" key="4">
    <source>
        <dbReference type="SAM" id="MobiDB-lite"/>
    </source>
</evidence>
<dbReference type="EMBL" id="JAATIQ010000373">
    <property type="protein sequence ID" value="KAF4358919.1"/>
    <property type="molecule type" value="Genomic_DNA"/>
</dbReference>
<feature type="compositionally biased region" description="Low complexity" evidence="4">
    <location>
        <begin position="90"/>
        <end position="99"/>
    </location>
</feature>
<evidence type="ECO:0000313" key="10">
    <source>
        <dbReference type="Proteomes" id="UP000583929"/>
    </source>
</evidence>
<evidence type="ECO:0000313" key="7">
    <source>
        <dbReference type="EMBL" id="KAF4358919.1"/>
    </source>
</evidence>
<name>A0A7J6ESQ2_CANSA</name>
<keyword evidence="1" id="KW-0732">Signal</keyword>
<dbReference type="Proteomes" id="UP000525078">
    <property type="component" value="Unassembled WGS sequence"/>
</dbReference>
<proteinExistence type="inferred from homology"/>
<dbReference type="Gene3D" id="1.20.140.40">
    <property type="entry name" value="Invertase/pectin methylesterase inhibitor family protein"/>
    <property type="match status" value="1"/>
</dbReference>
<feature type="domain" description="Pectinesterase inhibitor" evidence="6">
    <location>
        <begin position="126"/>
        <end position="269"/>
    </location>
</feature>